<dbReference type="Gene3D" id="3.40.50.300">
    <property type="entry name" value="P-loop containing nucleotide triphosphate hydrolases"/>
    <property type="match status" value="1"/>
</dbReference>
<sequence length="529" mass="57832">MTGKPIMLQGTSSNVGKSVLAAALCRIFYQDGFQTAPFKAQNMALNSAVTPDGGEIGRAQAVQAEAACVKPTVEMNPVLIKPKQDMHAQIVVMGKPYADMSAKDYRSKFLPGAHGLVLECINKLKQQYEVLVIEGAGSPAEVNLKSRDIVNMKTAELADSPVLLIADIDRGGVFASLVGTLELLEPEERLRVKGFIINKFRGDIDLLKPGLDFLEQKTGIPVLGVIPYLHDHGIEEEDSVWLSEIKQLQASNKANRAGNKAKQTSENVIKIAVTQLPRISNFTDMMPFMRLPDTELRFVNKGECIGDVDVVIIPGTKNSILDLLYLKEQRYDKEIIELAAKGARIVGICGGYQMLGKELLDPTGTEADVGNQQGLGLLPISTTYSATKSTFQVEAKLMATTGFWKDVSGQTVRGYEIHMGQSKLDAGAAPLLEIKARSGQETDVVDGAYSENGKIFGTHVHGFFDNITILKAFINDLRAEKGLSPIEEQQLGVYQKEQNYNRLADAVRESLDMERLYEIIGLTKKTKGA</sequence>
<comment type="caution">
    <text evidence="7">The sequence shown here is derived from an EMBL/GenBank/DDBJ whole genome shotgun (WGS) entry which is preliminary data.</text>
</comment>
<dbReference type="UniPathway" id="UPA00148"/>
<dbReference type="InterPro" id="IPR029062">
    <property type="entry name" value="Class_I_gatase-like"/>
</dbReference>
<dbReference type="PANTHER" id="PTHR21343">
    <property type="entry name" value="DETHIOBIOTIN SYNTHETASE"/>
    <property type="match status" value="1"/>
</dbReference>
<comment type="function">
    <text evidence="4">Catalyzes amidations at positions B, D, E, and G on adenosylcobyrinic A,C-diamide. NH(2) groups are provided by glutamine, and one molecule of ATP is hydrogenolyzed for each amidation.</text>
</comment>
<evidence type="ECO:0000256" key="3">
    <source>
        <dbReference type="ARBA" id="ARBA00022962"/>
    </source>
</evidence>
<feature type="active site" description="Nucleophile" evidence="4">
    <location>
        <position position="349"/>
    </location>
</feature>
<evidence type="ECO:0000259" key="6">
    <source>
        <dbReference type="Pfam" id="PF07685"/>
    </source>
</evidence>
<dbReference type="Proteomes" id="UP000094296">
    <property type="component" value="Unassembled WGS sequence"/>
</dbReference>
<dbReference type="Pfam" id="PF07685">
    <property type="entry name" value="GATase_3"/>
    <property type="match status" value="1"/>
</dbReference>
<dbReference type="Pfam" id="PF01656">
    <property type="entry name" value="CbiA"/>
    <property type="match status" value="1"/>
</dbReference>
<dbReference type="SUPFAM" id="SSF52540">
    <property type="entry name" value="P-loop containing nucleoside triphosphate hydrolases"/>
    <property type="match status" value="1"/>
</dbReference>
<dbReference type="SUPFAM" id="SSF52317">
    <property type="entry name" value="Class I glutamine amidotransferase-like"/>
    <property type="match status" value="1"/>
</dbReference>
<dbReference type="STRING" id="766136.BHF68_13055"/>
<dbReference type="EMBL" id="MIJE01000002">
    <property type="protein sequence ID" value="OEF97989.1"/>
    <property type="molecule type" value="Genomic_DNA"/>
</dbReference>
<dbReference type="InterPro" id="IPR033949">
    <property type="entry name" value="CobQ_GATase1"/>
</dbReference>
<dbReference type="InterPro" id="IPR047045">
    <property type="entry name" value="CobQ_N"/>
</dbReference>
<evidence type="ECO:0000259" key="5">
    <source>
        <dbReference type="Pfam" id="PF01656"/>
    </source>
</evidence>
<dbReference type="GO" id="GO:0015420">
    <property type="term" value="F:ABC-type vitamin B12 transporter activity"/>
    <property type="evidence" value="ECO:0007669"/>
    <property type="project" value="UniProtKB-UniRule"/>
</dbReference>
<dbReference type="GO" id="GO:0009236">
    <property type="term" value="P:cobalamin biosynthetic process"/>
    <property type="evidence" value="ECO:0007669"/>
    <property type="project" value="UniProtKB-UniRule"/>
</dbReference>
<keyword evidence="2 4" id="KW-0169">Cobalamin biosynthesis</keyword>
<dbReference type="NCBIfam" id="NF001989">
    <property type="entry name" value="PRK00784.1"/>
    <property type="match status" value="1"/>
</dbReference>
<feature type="active site" evidence="4">
    <location>
        <position position="461"/>
    </location>
</feature>
<evidence type="ECO:0000256" key="2">
    <source>
        <dbReference type="ARBA" id="ARBA00022573"/>
    </source>
</evidence>
<protein>
    <recommendedName>
        <fullName evidence="4">Cobyric acid synthase</fullName>
    </recommendedName>
</protein>
<proteinExistence type="inferred from homology"/>
<dbReference type="CDD" id="cd05389">
    <property type="entry name" value="CobQ_N"/>
    <property type="match status" value="1"/>
</dbReference>
<dbReference type="Gene3D" id="3.40.50.880">
    <property type="match status" value="1"/>
</dbReference>
<keyword evidence="8" id="KW-1185">Reference proteome</keyword>
<accession>A0A1E5G5M2</accession>
<dbReference type="CDD" id="cd01750">
    <property type="entry name" value="GATase1_CobQ"/>
    <property type="match status" value="1"/>
</dbReference>
<dbReference type="PANTHER" id="PTHR21343:SF1">
    <property type="entry name" value="COBYRIC ACID SYNTHASE"/>
    <property type="match status" value="1"/>
</dbReference>
<dbReference type="GO" id="GO:0003824">
    <property type="term" value="F:catalytic activity"/>
    <property type="evidence" value="ECO:0007669"/>
    <property type="project" value="InterPro"/>
</dbReference>
<dbReference type="NCBIfam" id="TIGR00313">
    <property type="entry name" value="cobQ"/>
    <property type="match status" value="1"/>
</dbReference>
<evidence type="ECO:0000313" key="7">
    <source>
        <dbReference type="EMBL" id="OEF97989.1"/>
    </source>
</evidence>
<comment type="similarity">
    <text evidence="4">Belongs to the CobB/CobQ family. CobQ subfamily.</text>
</comment>
<dbReference type="InterPro" id="IPR011698">
    <property type="entry name" value="GATase_3"/>
</dbReference>
<evidence type="ECO:0000256" key="4">
    <source>
        <dbReference type="HAMAP-Rule" id="MF_00028"/>
    </source>
</evidence>
<feature type="domain" description="CobQ/CobB/MinD/ParA nucleotide binding" evidence="5">
    <location>
        <begin position="6"/>
        <end position="230"/>
    </location>
</feature>
<dbReference type="InterPro" id="IPR027417">
    <property type="entry name" value="P-loop_NTPase"/>
</dbReference>
<dbReference type="InterPro" id="IPR002586">
    <property type="entry name" value="CobQ/CobB/MinD/ParA_Nub-bd_dom"/>
</dbReference>
<dbReference type="PROSITE" id="PS51274">
    <property type="entry name" value="GATASE_COBBQ"/>
    <property type="match status" value="1"/>
</dbReference>
<evidence type="ECO:0000313" key="8">
    <source>
        <dbReference type="Proteomes" id="UP000094296"/>
    </source>
</evidence>
<reference evidence="7 8" key="1">
    <citation type="submission" date="2016-09" db="EMBL/GenBank/DDBJ databases">
        <title>Draft genome sequence for the type strain of Desulfuribacillus alkaliarsenatis AHT28, an obligately anaerobic, sulfidogenic bacterium isolated from Russian soda lake sediments.</title>
        <authorList>
            <person name="Abin C.A."/>
            <person name="Hollibaugh J.T."/>
        </authorList>
    </citation>
    <scope>NUCLEOTIDE SEQUENCE [LARGE SCALE GENOMIC DNA]</scope>
    <source>
        <strain evidence="7 8">AHT28</strain>
    </source>
</reference>
<organism evidence="7 8">
    <name type="scientific">Desulfuribacillus alkaliarsenatis</name>
    <dbReference type="NCBI Taxonomy" id="766136"/>
    <lineage>
        <taxon>Bacteria</taxon>
        <taxon>Bacillati</taxon>
        <taxon>Bacillota</taxon>
        <taxon>Desulfuribacillia</taxon>
        <taxon>Desulfuribacillales</taxon>
        <taxon>Desulfuribacillaceae</taxon>
        <taxon>Desulfuribacillus</taxon>
    </lineage>
</organism>
<evidence type="ECO:0000256" key="1">
    <source>
        <dbReference type="ARBA" id="ARBA00004953"/>
    </source>
</evidence>
<dbReference type="AlphaFoldDB" id="A0A1E5G5M2"/>
<dbReference type="HAMAP" id="MF_00028">
    <property type="entry name" value="CobQ"/>
    <property type="match status" value="1"/>
</dbReference>
<dbReference type="RefSeq" id="WP_069642386.1">
    <property type="nucleotide sequence ID" value="NZ_MIJE01000002.1"/>
</dbReference>
<keyword evidence="3 4" id="KW-0315">Glutamine amidotransferase</keyword>
<feature type="domain" description="CobB/CobQ-like glutamine amidotransferase" evidence="6">
    <location>
        <begin position="270"/>
        <end position="466"/>
    </location>
</feature>
<dbReference type="InterPro" id="IPR004459">
    <property type="entry name" value="CobQ_synth"/>
</dbReference>
<gene>
    <name evidence="4" type="primary">cobQ</name>
    <name evidence="7" type="ORF">BHF68_13055</name>
</gene>
<name>A0A1E5G5M2_9FIRM</name>
<comment type="pathway">
    <text evidence="1 4">Cofactor biosynthesis; adenosylcobalamin biosynthesis.</text>
</comment>